<keyword evidence="3" id="KW-1185">Reference proteome</keyword>
<comment type="caution">
    <text evidence="2">The sequence shown here is derived from an EMBL/GenBank/DDBJ whole genome shotgun (WGS) entry which is preliminary data.</text>
</comment>
<gene>
    <name evidence="2" type="ORF">MSPICULIGERA_LOCUS6306</name>
</gene>
<organism evidence="2 3">
    <name type="scientific">Mesorhabditis spiculigera</name>
    <dbReference type="NCBI Taxonomy" id="96644"/>
    <lineage>
        <taxon>Eukaryota</taxon>
        <taxon>Metazoa</taxon>
        <taxon>Ecdysozoa</taxon>
        <taxon>Nematoda</taxon>
        <taxon>Chromadorea</taxon>
        <taxon>Rhabditida</taxon>
        <taxon>Rhabditina</taxon>
        <taxon>Rhabditomorpha</taxon>
        <taxon>Rhabditoidea</taxon>
        <taxon>Rhabditidae</taxon>
        <taxon>Mesorhabditinae</taxon>
        <taxon>Mesorhabditis</taxon>
    </lineage>
</organism>
<dbReference type="Proteomes" id="UP001177023">
    <property type="component" value="Unassembled WGS sequence"/>
</dbReference>
<dbReference type="EMBL" id="CATQJA010001559">
    <property type="protein sequence ID" value="CAJ0567767.1"/>
    <property type="molecule type" value="Genomic_DNA"/>
</dbReference>
<keyword evidence="1" id="KW-0472">Membrane</keyword>
<evidence type="ECO:0000313" key="3">
    <source>
        <dbReference type="Proteomes" id="UP001177023"/>
    </source>
</evidence>
<reference evidence="2" key="1">
    <citation type="submission" date="2023-06" db="EMBL/GenBank/DDBJ databases">
        <authorList>
            <person name="Delattre M."/>
        </authorList>
    </citation>
    <scope>NUCLEOTIDE SEQUENCE</scope>
    <source>
        <strain evidence="2">AF72</strain>
    </source>
</reference>
<feature type="non-terminal residue" evidence="2">
    <location>
        <position position="173"/>
    </location>
</feature>
<protein>
    <submittedName>
        <fullName evidence="2">Uncharacterized protein</fullName>
    </submittedName>
</protein>
<accession>A0AA36CFY8</accession>
<dbReference type="AlphaFoldDB" id="A0AA36CFY8"/>
<feature type="transmembrane region" description="Helical" evidence="1">
    <location>
        <begin position="106"/>
        <end position="125"/>
    </location>
</feature>
<keyword evidence="1" id="KW-0812">Transmembrane</keyword>
<proteinExistence type="predicted"/>
<keyword evidence="1" id="KW-1133">Transmembrane helix</keyword>
<feature type="non-terminal residue" evidence="2">
    <location>
        <position position="1"/>
    </location>
</feature>
<sequence>DKSIPRRGRLPELHFLDLLRRSADVVLSDGLLDDVVAFFLRDAPEEDEHVTKMLHDRYEKLPRTSYAEKSVMFCSRCCWRCGWAGTGIVPGFGNILRRFISRFYRFYTDATSAILVSMLLFVLPAEQPDSLRILKPEEVKKGRPDSWIGRPCKFPFRGASFCCWAEGFALLLA</sequence>
<evidence type="ECO:0000256" key="1">
    <source>
        <dbReference type="SAM" id="Phobius"/>
    </source>
</evidence>
<name>A0AA36CFY8_9BILA</name>
<evidence type="ECO:0000313" key="2">
    <source>
        <dbReference type="EMBL" id="CAJ0567767.1"/>
    </source>
</evidence>